<sequence>MILPNEESTILNRFPLVFASVPEKSFNLDTFLFDRLEETDGIVLTPFEKNIEFWRQLWRVVERSDILVQIVDARQPLLYYCSDLESYAREVDPNKICLVLVNKADFLTPEQRQLTESWKGSPQPPVFEEDFGRIAGRGRASNGIRAIFWSATLAATAAHPVTDPDSLAKQQFDGDSLTDSGLQELQVDDASSDSSESTAKNGSSTEEEEEESDGDPPASFSPLEGASKDNEAVHSYESQAGGKNKVSTSERFVVYRHVFLPPYSYWVVFIGILCAV</sequence>
<evidence type="ECO:0008006" key="8">
    <source>
        <dbReference type="Google" id="ProtNLM"/>
    </source>
</evidence>
<evidence type="ECO:0000256" key="5">
    <source>
        <dbReference type="SAM" id="MobiDB-lite"/>
    </source>
</evidence>
<dbReference type="InterPro" id="IPR027417">
    <property type="entry name" value="P-loop_NTPase"/>
</dbReference>
<gene>
    <name evidence="6" type="ORF">X801_07659</name>
</gene>
<keyword evidence="1" id="KW-0963">Cytoplasm</keyword>
<dbReference type="Proteomes" id="UP000243686">
    <property type="component" value="Unassembled WGS sequence"/>
</dbReference>
<name>A0A1S8WPX1_OPIVI</name>
<dbReference type="GO" id="GO:0005829">
    <property type="term" value="C:cytosol"/>
    <property type="evidence" value="ECO:0007669"/>
    <property type="project" value="TreeGrafter"/>
</dbReference>
<accession>A0A1S8WPX1</accession>
<keyword evidence="7" id="KW-1185">Reference proteome</keyword>
<evidence type="ECO:0000256" key="4">
    <source>
        <dbReference type="ARBA" id="ARBA00023134"/>
    </source>
</evidence>
<evidence type="ECO:0000256" key="2">
    <source>
        <dbReference type="ARBA" id="ARBA00022741"/>
    </source>
</evidence>
<dbReference type="InterPro" id="IPR043358">
    <property type="entry name" value="GNL1-like"/>
</dbReference>
<feature type="compositionally biased region" description="Acidic residues" evidence="5">
    <location>
        <begin position="205"/>
        <end position="214"/>
    </location>
</feature>
<proteinExistence type="predicted"/>
<dbReference type="PANTHER" id="PTHR45709">
    <property type="entry name" value="LARGE SUBUNIT GTPASE 1 HOMOLOG-RELATED"/>
    <property type="match status" value="1"/>
</dbReference>
<evidence type="ECO:0000313" key="6">
    <source>
        <dbReference type="EMBL" id="OON16529.1"/>
    </source>
</evidence>
<keyword evidence="2" id="KW-0547">Nucleotide-binding</keyword>
<dbReference type="EMBL" id="KV897188">
    <property type="protein sequence ID" value="OON16529.1"/>
    <property type="molecule type" value="Genomic_DNA"/>
</dbReference>
<evidence type="ECO:0000256" key="3">
    <source>
        <dbReference type="ARBA" id="ARBA00022801"/>
    </source>
</evidence>
<organism evidence="6 7">
    <name type="scientific">Opisthorchis viverrini</name>
    <name type="common">Southeast Asian liver fluke</name>
    <dbReference type="NCBI Taxonomy" id="6198"/>
    <lineage>
        <taxon>Eukaryota</taxon>
        <taxon>Metazoa</taxon>
        <taxon>Spiralia</taxon>
        <taxon>Lophotrochozoa</taxon>
        <taxon>Platyhelminthes</taxon>
        <taxon>Trematoda</taxon>
        <taxon>Digenea</taxon>
        <taxon>Opisthorchiida</taxon>
        <taxon>Opisthorchiata</taxon>
        <taxon>Opisthorchiidae</taxon>
        <taxon>Opisthorchis</taxon>
    </lineage>
</organism>
<dbReference type="GO" id="GO:0003924">
    <property type="term" value="F:GTPase activity"/>
    <property type="evidence" value="ECO:0007669"/>
    <property type="project" value="InterPro"/>
</dbReference>
<evidence type="ECO:0000256" key="1">
    <source>
        <dbReference type="ARBA" id="ARBA00022490"/>
    </source>
</evidence>
<protein>
    <recommendedName>
        <fullName evidence="8">G domain-containing protein</fullName>
    </recommendedName>
</protein>
<dbReference type="SUPFAM" id="SSF52540">
    <property type="entry name" value="P-loop containing nucleoside triphosphate hydrolases"/>
    <property type="match status" value="1"/>
</dbReference>
<keyword evidence="4" id="KW-0342">GTP-binding</keyword>
<dbReference type="Gene3D" id="3.40.50.300">
    <property type="entry name" value="P-loop containing nucleotide triphosphate hydrolases"/>
    <property type="match status" value="1"/>
</dbReference>
<reference evidence="6 7" key="1">
    <citation type="submission" date="2015-03" db="EMBL/GenBank/DDBJ databases">
        <title>Draft genome of the nematode, Opisthorchis viverrini.</title>
        <authorList>
            <person name="Mitreva M."/>
        </authorList>
    </citation>
    <scope>NUCLEOTIDE SEQUENCE [LARGE SCALE GENOMIC DNA]</scope>
    <source>
        <strain evidence="6">Khon Kaen</strain>
    </source>
</reference>
<dbReference type="PANTHER" id="PTHR45709:SF2">
    <property type="entry name" value="LARGE SUBUNIT GTPASE 1 HOMOLOG"/>
    <property type="match status" value="1"/>
</dbReference>
<evidence type="ECO:0000313" key="7">
    <source>
        <dbReference type="Proteomes" id="UP000243686"/>
    </source>
</evidence>
<keyword evidence="3" id="KW-0378">Hydrolase</keyword>
<dbReference type="GO" id="GO:0005525">
    <property type="term" value="F:GTP binding"/>
    <property type="evidence" value="ECO:0007669"/>
    <property type="project" value="UniProtKB-KW"/>
</dbReference>
<dbReference type="AlphaFoldDB" id="A0A1S8WPX1"/>
<feature type="region of interest" description="Disordered" evidence="5">
    <location>
        <begin position="186"/>
        <end position="242"/>
    </location>
</feature>